<dbReference type="AlphaFoldDB" id="A0AAN7U1T5"/>
<dbReference type="GO" id="GO:0032543">
    <property type="term" value="P:mitochondrial translation"/>
    <property type="evidence" value="ECO:0007669"/>
    <property type="project" value="UniProtKB-UniRule"/>
</dbReference>
<keyword evidence="4 7" id="KW-0067">ATP-binding</keyword>
<proteinExistence type="inferred from homology"/>
<dbReference type="HAMAP" id="MF_00120">
    <property type="entry name" value="GatA"/>
    <property type="match status" value="1"/>
</dbReference>
<dbReference type="InterPro" id="IPR004412">
    <property type="entry name" value="GatA"/>
</dbReference>
<feature type="active site" description="Charge relay system" evidence="7">
    <location>
        <position position="163"/>
    </location>
</feature>
<comment type="subcellular location">
    <subcellularLocation>
        <location evidence="7">Mitochondrion</location>
    </subcellularLocation>
</comment>
<evidence type="ECO:0000313" key="9">
    <source>
        <dbReference type="EMBL" id="KAK5580107.1"/>
    </source>
</evidence>
<evidence type="ECO:0000256" key="3">
    <source>
        <dbReference type="ARBA" id="ARBA00022741"/>
    </source>
</evidence>
<evidence type="ECO:0000313" key="10">
    <source>
        <dbReference type="Proteomes" id="UP001344447"/>
    </source>
</evidence>
<feature type="active site" description="Acyl-ester intermediate" evidence="7">
    <location>
        <position position="187"/>
    </location>
</feature>
<dbReference type="GO" id="GO:0070681">
    <property type="term" value="P:glutaminyl-tRNAGln biosynthesis via transamidation"/>
    <property type="evidence" value="ECO:0007669"/>
    <property type="project" value="UniProtKB-UniRule"/>
</dbReference>
<dbReference type="GO" id="GO:0030956">
    <property type="term" value="C:glutamyl-tRNA(Gln) amidotransferase complex"/>
    <property type="evidence" value="ECO:0007669"/>
    <property type="project" value="UniProtKB-UniRule"/>
</dbReference>
<sequence length="538" mass="59656">MNRLANISQIRKSLIEGKLKVNDLIQNKFKEINKGSVNHLNTFISFEDDKSLDRQIRESQERYDKGTNKRLDGIPIGVKDNFSSKSLKTTCGSKILENYIPSFDSTVVKLLKEEGAIIIGKTNMDEFSMGSSSTSGNFGSVINPWSKPSLNNSEKELYVAGGSSGGSAAAVASNYCVASIGSDTGGSIRQPSSYCGVVGFKPSYGLISRFGLISYASSLDTPGVLTNNVEDAAELLDVLIKKDQENDSTSLEFINNNKNNNNNNEKRNILKEFNEKLKFKNIKDLVFGIPKDYLIKELDEDILNLWKEVVEEIEKRGGKVIPVSLPHTRYALPAYYLLATSEASSNLSRFDGVRYGYRYESGENTNGSSGGDGSNETIKVGMGLKDMYTKTRTNGFGEEVKKRIILGTMALSRSSYDNFYTKAQKIRRLVSDDFKQVFEGEEKVDILITPTAPSPAFKQNEKMDPIEVYINDIMTIPSNLAGLPACSIPLKLSKSNLPISVQLISNRLTDDNLLFAAHTIMNFDNFKDFNSQIPNYLK</sequence>
<keyword evidence="10" id="KW-1185">Reference proteome</keyword>
<keyword evidence="7" id="KW-0496">Mitochondrion</keyword>
<comment type="similarity">
    <text evidence="1 7">Belongs to the amidase family. GatA subfamily.</text>
</comment>
<organism evidence="9 10">
    <name type="scientific">Dictyostelium firmibasis</name>
    <dbReference type="NCBI Taxonomy" id="79012"/>
    <lineage>
        <taxon>Eukaryota</taxon>
        <taxon>Amoebozoa</taxon>
        <taxon>Evosea</taxon>
        <taxon>Eumycetozoa</taxon>
        <taxon>Dictyostelia</taxon>
        <taxon>Dictyosteliales</taxon>
        <taxon>Dictyosteliaceae</taxon>
        <taxon>Dictyostelium</taxon>
    </lineage>
</organism>
<gene>
    <name evidence="9" type="ORF">RB653_000120</name>
</gene>
<dbReference type="Pfam" id="PF01425">
    <property type="entry name" value="Amidase"/>
    <property type="match status" value="1"/>
</dbReference>
<evidence type="ECO:0000256" key="7">
    <source>
        <dbReference type="HAMAP-Rule" id="MF_03150"/>
    </source>
</evidence>
<dbReference type="PANTHER" id="PTHR11895:SF7">
    <property type="entry name" value="GLUTAMYL-TRNA(GLN) AMIDOTRANSFERASE SUBUNIT A, MITOCHONDRIAL"/>
    <property type="match status" value="1"/>
</dbReference>
<dbReference type="InterPro" id="IPR020556">
    <property type="entry name" value="Amidase_CS"/>
</dbReference>
<reference evidence="9 10" key="1">
    <citation type="submission" date="2023-11" db="EMBL/GenBank/DDBJ databases">
        <title>Dfirmibasis_genome.</title>
        <authorList>
            <person name="Edelbroek B."/>
            <person name="Kjellin J."/>
            <person name="Jerlstrom-Hultqvist J."/>
            <person name="Soderbom F."/>
        </authorList>
    </citation>
    <scope>NUCLEOTIDE SEQUENCE [LARGE SCALE GENOMIC DNA]</scope>
    <source>
        <strain evidence="9 10">TNS-C-14</strain>
    </source>
</reference>
<dbReference type="GO" id="GO:0005739">
    <property type="term" value="C:mitochondrion"/>
    <property type="evidence" value="ECO:0007669"/>
    <property type="project" value="UniProtKB-SubCell"/>
</dbReference>
<dbReference type="SUPFAM" id="SSF75304">
    <property type="entry name" value="Amidase signature (AS) enzymes"/>
    <property type="match status" value="1"/>
</dbReference>
<dbReference type="Gene3D" id="3.90.1300.10">
    <property type="entry name" value="Amidase signature (AS) domain"/>
    <property type="match status" value="1"/>
</dbReference>
<dbReference type="PROSITE" id="PS00571">
    <property type="entry name" value="AMIDASES"/>
    <property type="match status" value="1"/>
</dbReference>
<feature type="domain" description="Amidase" evidence="8">
    <location>
        <begin position="40"/>
        <end position="514"/>
    </location>
</feature>
<keyword evidence="2 7" id="KW-0436">Ligase</keyword>
<dbReference type="InterPro" id="IPR023631">
    <property type="entry name" value="Amidase_dom"/>
</dbReference>
<accession>A0AAN7U1T5</accession>
<dbReference type="GO" id="GO:0005524">
    <property type="term" value="F:ATP binding"/>
    <property type="evidence" value="ECO:0007669"/>
    <property type="project" value="UniProtKB-KW"/>
</dbReference>
<comment type="catalytic activity">
    <reaction evidence="6 7">
        <text>L-glutamyl-tRNA(Gln) + L-glutamine + ATP + H2O = L-glutaminyl-tRNA(Gln) + L-glutamate + ADP + phosphate + H(+)</text>
        <dbReference type="Rhea" id="RHEA:17521"/>
        <dbReference type="Rhea" id="RHEA-COMP:9681"/>
        <dbReference type="Rhea" id="RHEA-COMP:9684"/>
        <dbReference type="ChEBI" id="CHEBI:15377"/>
        <dbReference type="ChEBI" id="CHEBI:15378"/>
        <dbReference type="ChEBI" id="CHEBI:29985"/>
        <dbReference type="ChEBI" id="CHEBI:30616"/>
        <dbReference type="ChEBI" id="CHEBI:43474"/>
        <dbReference type="ChEBI" id="CHEBI:58359"/>
        <dbReference type="ChEBI" id="CHEBI:78520"/>
        <dbReference type="ChEBI" id="CHEBI:78521"/>
        <dbReference type="ChEBI" id="CHEBI:456216"/>
        <dbReference type="EC" id="6.3.5.7"/>
    </reaction>
</comment>
<dbReference type="EC" id="6.3.5.7" evidence="7"/>
<comment type="caution">
    <text evidence="9">The sequence shown here is derived from an EMBL/GenBank/DDBJ whole genome shotgun (WGS) entry which is preliminary data.</text>
</comment>
<comment type="subunit">
    <text evidence="7">Subunit of the heterotrimeric GatCAB amidotransferase (AdT) complex, composed of A, B and C subunits.</text>
</comment>
<evidence type="ECO:0000256" key="2">
    <source>
        <dbReference type="ARBA" id="ARBA00022598"/>
    </source>
</evidence>
<protein>
    <recommendedName>
        <fullName evidence="7">Glutamyl-tRNA(Gln) amidotransferase subunit A, mitochondrial</fullName>
        <shortName evidence="7">Glu-AdT subunit A</shortName>
        <ecNumber evidence="7">6.3.5.7</ecNumber>
    </recommendedName>
</protein>
<dbReference type="NCBIfam" id="TIGR00132">
    <property type="entry name" value="gatA"/>
    <property type="match status" value="1"/>
</dbReference>
<keyword evidence="5 7" id="KW-0648">Protein biosynthesis</keyword>
<keyword evidence="3 7" id="KW-0547">Nucleotide-binding</keyword>
<comment type="function">
    <text evidence="7">Allows the formation of correctly charged Gln-tRNA(Gln) through the transamidation of misacylated Glu-tRNA(Gln) in the mitochondria. The reaction takes place in the presence of glutamine and ATP through an activated gamma-phospho-Glu-tRNA(Gln).</text>
</comment>
<dbReference type="InterPro" id="IPR000120">
    <property type="entry name" value="Amidase"/>
</dbReference>
<evidence type="ECO:0000259" key="8">
    <source>
        <dbReference type="Pfam" id="PF01425"/>
    </source>
</evidence>
<feature type="active site" description="Charge relay system" evidence="7">
    <location>
        <position position="79"/>
    </location>
</feature>
<dbReference type="PANTHER" id="PTHR11895">
    <property type="entry name" value="TRANSAMIDASE"/>
    <property type="match status" value="1"/>
</dbReference>
<dbReference type="GO" id="GO:0050567">
    <property type="term" value="F:glutaminyl-tRNA synthase (glutamine-hydrolyzing) activity"/>
    <property type="evidence" value="ECO:0007669"/>
    <property type="project" value="UniProtKB-UniRule"/>
</dbReference>
<dbReference type="EMBL" id="JAVFKY010000002">
    <property type="protein sequence ID" value="KAK5580107.1"/>
    <property type="molecule type" value="Genomic_DNA"/>
</dbReference>
<evidence type="ECO:0000256" key="1">
    <source>
        <dbReference type="ARBA" id="ARBA00008069"/>
    </source>
</evidence>
<evidence type="ECO:0000256" key="4">
    <source>
        <dbReference type="ARBA" id="ARBA00022840"/>
    </source>
</evidence>
<evidence type="ECO:0000256" key="5">
    <source>
        <dbReference type="ARBA" id="ARBA00022917"/>
    </source>
</evidence>
<dbReference type="Proteomes" id="UP001344447">
    <property type="component" value="Unassembled WGS sequence"/>
</dbReference>
<dbReference type="InterPro" id="IPR036928">
    <property type="entry name" value="AS_sf"/>
</dbReference>
<name>A0AAN7U1T5_9MYCE</name>
<evidence type="ECO:0000256" key="6">
    <source>
        <dbReference type="ARBA" id="ARBA00047407"/>
    </source>
</evidence>